<comment type="subcellular location">
    <subcellularLocation>
        <location evidence="2">Cell membrane</location>
        <topology evidence="2">Multi-pass membrane protein</topology>
    </subcellularLocation>
</comment>
<keyword evidence="13 14" id="KW-0472">Membrane</keyword>
<evidence type="ECO:0000256" key="13">
    <source>
        <dbReference type="ARBA" id="ARBA00023136"/>
    </source>
</evidence>
<dbReference type="InterPro" id="IPR013767">
    <property type="entry name" value="PAS_fold"/>
</dbReference>
<dbReference type="Pfam" id="PF14689">
    <property type="entry name" value="SPOB_a"/>
    <property type="match status" value="1"/>
</dbReference>
<dbReference type="NCBIfam" id="TIGR00229">
    <property type="entry name" value="sensory_box"/>
    <property type="match status" value="1"/>
</dbReference>
<dbReference type="Gene3D" id="1.10.287.130">
    <property type="match status" value="1"/>
</dbReference>
<evidence type="ECO:0000256" key="10">
    <source>
        <dbReference type="ARBA" id="ARBA00022840"/>
    </source>
</evidence>
<keyword evidence="18" id="KW-1185">Reference proteome</keyword>
<protein>
    <recommendedName>
        <fullName evidence="3">histidine kinase</fullName>
        <ecNumber evidence="3">2.7.13.3</ecNumber>
    </recommendedName>
</protein>
<dbReference type="SMART" id="SM00387">
    <property type="entry name" value="HATPase_c"/>
    <property type="match status" value="1"/>
</dbReference>
<feature type="domain" description="Histidine kinase" evidence="15">
    <location>
        <begin position="339"/>
        <end position="529"/>
    </location>
</feature>
<comment type="catalytic activity">
    <reaction evidence="1">
        <text>ATP + protein L-histidine = ADP + protein N-phospho-L-histidine.</text>
        <dbReference type="EC" id="2.7.13.3"/>
    </reaction>
</comment>
<keyword evidence="5" id="KW-0597">Phosphoprotein</keyword>
<keyword evidence="12" id="KW-0902">Two-component regulatory system</keyword>
<dbReference type="PANTHER" id="PTHR43065">
    <property type="entry name" value="SENSOR HISTIDINE KINASE"/>
    <property type="match status" value="1"/>
</dbReference>
<dbReference type="Pfam" id="PF17203">
    <property type="entry name" value="sCache_3_2"/>
    <property type="match status" value="1"/>
</dbReference>
<dbReference type="STRING" id="1120976.SAMN03080606_03277"/>
<dbReference type="FunFam" id="1.10.287.130:FF:000011">
    <property type="entry name" value="Sensor histidine kinase DcuS"/>
    <property type="match status" value="1"/>
</dbReference>
<dbReference type="SMART" id="SM00091">
    <property type="entry name" value="PAS"/>
    <property type="match status" value="1"/>
</dbReference>
<dbReference type="PRINTS" id="PR00344">
    <property type="entry name" value="BCTRLSENSOR"/>
</dbReference>
<dbReference type="InterPro" id="IPR000014">
    <property type="entry name" value="PAS"/>
</dbReference>
<dbReference type="NCBIfam" id="NF008298">
    <property type="entry name" value="PRK11086.1"/>
    <property type="match status" value="1"/>
</dbReference>
<feature type="domain" description="PAS" evidence="16">
    <location>
        <begin position="223"/>
        <end position="271"/>
    </location>
</feature>
<evidence type="ECO:0000256" key="7">
    <source>
        <dbReference type="ARBA" id="ARBA00022692"/>
    </source>
</evidence>
<dbReference type="InterPro" id="IPR033463">
    <property type="entry name" value="sCache_3"/>
</dbReference>
<keyword evidence="9 17" id="KW-0418">Kinase</keyword>
<gene>
    <name evidence="17" type="ORF">SAMN03080606_03277</name>
</gene>
<dbReference type="GO" id="GO:0005886">
    <property type="term" value="C:plasma membrane"/>
    <property type="evidence" value="ECO:0007669"/>
    <property type="project" value="UniProtKB-SubCell"/>
</dbReference>
<dbReference type="EC" id="2.7.13.3" evidence="3"/>
<evidence type="ECO:0000256" key="9">
    <source>
        <dbReference type="ARBA" id="ARBA00022777"/>
    </source>
</evidence>
<evidence type="ECO:0000256" key="8">
    <source>
        <dbReference type="ARBA" id="ARBA00022741"/>
    </source>
</evidence>
<dbReference type="PROSITE" id="PS50109">
    <property type="entry name" value="HIS_KIN"/>
    <property type="match status" value="1"/>
</dbReference>
<evidence type="ECO:0000256" key="14">
    <source>
        <dbReference type="SAM" id="Phobius"/>
    </source>
</evidence>
<dbReference type="InterPro" id="IPR005467">
    <property type="entry name" value="His_kinase_dom"/>
</dbReference>
<dbReference type="CDD" id="cd18773">
    <property type="entry name" value="PDC1_HK_sensor"/>
    <property type="match status" value="1"/>
</dbReference>
<keyword evidence="11 14" id="KW-1133">Transmembrane helix</keyword>
<evidence type="ECO:0000256" key="4">
    <source>
        <dbReference type="ARBA" id="ARBA00022475"/>
    </source>
</evidence>
<evidence type="ECO:0000256" key="6">
    <source>
        <dbReference type="ARBA" id="ARBA00022679"/>
    </source>
</evidence>
<evidence type="ECO:0000259" key="15">
    <source>
        <dbReference type="PROSITE" id="PS50109"/>
    </source>
</evidence>
<dbReference type="SUPFAM" id="SSF55874">
    <property type="entry name" value="ATPase domain of HSP90 chaperone/DNA topoisomerase II/histidine kinase"/>
    <property type="match status" value="1"/>
</dbReference>
<dbReference type="EMBL" id="FMUS01000024">
    <property type="protein sequence ID" value="SCY96451.1"/>
    <property type="molecule type" value="Genomic_DNA"/>
</dbReference>
<keyword evidence="6" id="KW-0808">Transferase</keyword>
<dbReference type="GO" id="GO:0000155">
    <property type="term" value="F:phosphorelay sensor kinase activity"/>
    <property type="evidence" value="ECO:0007669"/>
    <property type="project" value="InterPro"/>
</dbReference>
<dbReference type="FunFam" id="3.30.450.20:FF:000018">
    <property type="entry name" value="Sensor histidine kinase DcuS"/>
    <property type="match status" value="1"/>
</dbReference>
<dbReference type="InterPro" id="IPR035965">
    <property type="entry name" value="PAS-like_dom_sf"/>
</dbReference>
<dbReference type="InterPro" id="IPR016120">
    <property type="entry name" value="Sig_transdc_His_kin_SpoOB"/>
</dbReference>
<accession>A0A1G5K881</accession>
<feature type="transmembrane region" description="Helical" evidence="14">
    <location>
        <begin position="179"/>
        <end position="198"/>
    </location>
</feature>
<dbReference type="OrthoDB" id="9792686at2"/>
<feature type="transmembrane region" description="Helical" evidence="14">
    <location>
        <begin position="15"/>
        <end position="34"/>
    </location>
</feature>
<dbReference type="InterPro" id="IPR039506">
    <property type="entry name" value="SPOB_a"/>
</dbReference>
<dbReference type="PANTHER" id="PTHR43065:SF10">
    <property type="entry name" value="PEROXIDE STRESS-ACTIVATED HISTIDINE KINASE MAK3"/>
    <property type="match status" value="1"/>
</dbReference>
<keyword evidence="4" id="KW-1003">Cell membrane</keyword>
<dbReference type="InterPro" id="IPR036890">
    <property type="entry name" value="HATPase_C_sf"/>
</dbReference>
<keyword evidence="7 14" id="KW-0812">Transmembrane</keyword>
<reference evidence="17 18" key="1">
    <citation type="submission" date="2016-10" db="EMBL/GenBank/DDBJ databases">
        <authorList>
            <person name="de Groot N.N."/>
        </authorList>
    </citation>
    <scope>NUCLEOTIDE SEQUENCE [LARGE SCALE GENOMIC DNA]</scope>
    <source>
        <strain evidence="17 18">DSM 18978</strain>
    </source>
</reference>
<dbReference type="InterPro" id="IPR029151">
    <property type="entry name" value="Sensor-like_sf"/>
</dbReference>
<dbReference type="InterPro" id="IPR004358">
    <property type="entry name" value="Sig_transdc_His_kin-like_C"/>
</dbReference>
<evidence type="ECO:0000259" key="16">
    <source>
        <dbReference type="PROSITE" id="PS50112"/>
    </source>
</evidence>
<name>A0A1G5K881_9FIRM</name>
<dbReference type="SUPFAM" id="SSF55785">
    <property type="entry name" value="PYP-like sensor domain (PAS domain)"/>
    <property type="match status" value="1"/>
</dbReference>
<evidence type="ECO:0000256" key="11">
    <source>
        <dbReference type="ARBA" id="ARBA00022989"/>
    </source>
</evidence>
<dbReference type="Gene3D" id="3.30.450.20">
    <property type="entry name" value="PAS domain"/>
    <property type="match status" value="2"/>
</dbReference>
<dbReference type="InterPro" id="IPR003594">
    <property type="entry name" value="HATPase_dom"/>
</dbReference>
<keyword evidence="10" id="KW-0067">ATP-binding</keyword>
<proteinExistence type="predicted"/>
<dbReference type="SUPFAM" id="SSF103190">
    <property type="entry name" value="Sensory domain-like"/>
    <property type="match status" value="1"/>
</dbReference>
<dbReference type="PROSITE" id="PS50112">
    <property type="entry name" value="PAS"/>
    <property type="match status" value="1"/>
</dbReference>
<dbReference type="Proteomes" id="UP000198636">
    <property type="component" value="Unassembled WGS sequence"/>
</dbReference>
<sequence>MIDLVKSKISLMTKIMLLTLAIVILSISISSILISKAVESNIQNEVESNVLNMARVVAEIPTIIDAFEDEEPSLIIQPLIEGIRTSTEGIEYIVVTDLNGVRYSHPNPQRIGAKFVGGDEGPALLEGKEYVSTAMGTLGLSTRAFVPIYSFDGKRIGMVSVGVLNQSIKQIKNQIQIKVYVAALFGIFIGLLGSFYLAKNIKNTLMGLEPDQISALLKERNAIIEAVKEGICVIDNKGIVYLVNQAARKQLKLEGKDLIGKPIESIIPESKLTRTLKTGIPEYDQYHMVNGIEIMVNRIPIFNKGKIIGVIASFRTKTEMTKLAEELTGVKMMVDSLRANTHEFMNKMHVILGLIQLKEYDTAEKYIMDISKSQQKIISFIIKNVKEHSVAALLLGKHTASRELNIHLEIEASTHLERLTGRITSSAMITIVGNLIENAFDALRLQSGEKYVKICIREGKKNVLISVKDNGPGIRPDTIKKIFIKGYTTKEDGRGIGLYLVKQNVDVLGGKMRFGNNKGAYFIIRIPKK</sequence>
<dbReference type="Gene3D" id="3.30.565.10">
    <property type="entry name" value="Histidine kinase-like ATPase, C-terminal domain"/>
    <property type="match status" value="1"/>
</dbReference>
<evidence type="ECO:0000256" key="5">
    <source>
        <dbReference type="ARBA" id="ARBA00022553"/>
    </source>
</evidence>
<dbReference type="Pfam" id="PF02518">
    <property type="entry name" value="HATPase_c"/>
    <property type="match status" value="1"/>
</dbReference>
<evidence type="ECO:0000256" key="2">
    <source>
        <dbReference type="ARBA" id="ARBA00004651"/>
    </source>
</evidence>
<dbReference type="GO" id="GO:0006355">
    <property type="term" value="P:regulation of DNA-templated transcription"/>
    <property type="evidence" value="ECO:0007669"/>
    <property type="project" value="InterPro"/>
</dbReference>
<evidence type="ECO:0000256" key="3">
    <source>
        <dbReference type="ARBA" id="ARBA00012438"/>
    </source>
</evidence>
<dbReference type="SUPFAM" id="SSF55890">
    <property type="entry name" value="Sporulation response regulatory protein Spo0B"/>
    <property type="match status" value="1"/>
</dbReference>
<dbReference type="Pfam" id="PF00989">
    <property type="entry name" value="PAS"/>
    <property type="match status" value="1"/>
</dbReference>
<dbReference type="GO" id="GO:0005524">
    <property type="term" value="F:ATP binding"/>
    <property type="evidence" value="ECO:0007669"/>
    <property type="project" value="UniProtKB-KW"/>
</dbReference>
<evidence type="ECO:0000256" key="12">
    <source>
        <dbReference type="ARBA" id="ARBA00023012"/>
    </source>
</evidence>
<organism evidence="17 18">
    <name type="scientific">Alkaliphilus peptidifermentans DSM 18978</name>
    <dbReference type="NCBI Taxonomy" id="1120976"/>
    <lineage>
        <taxon>Bacteria</taxon>
        <taxon>Bacillati</taxon>
        <taxon>Bacillota</taxon>
        <taxon>Clostridia</taxon>
        <taxon>Peptostreptococcales</taxon>
        <taxon>Natronincolaceae</taxon>
        <taxon>Alkaliphilus</taxon>
    </lineage>
</organism>
<evidence type="ECO:0000256" key="1">
    <source>
        <dbReference type="ARBA" id="ARBA00000085"/>
    </source>
</evidence>
<evidence type="ECO:0000313" key="17">
    <source>
        <dbReference type="EMBL" id="SCY96451.1"/>
    </source>
</evidence>
<keyword evidence="8" id="KW-0547">Nucleotide-binding</keyword>
<dbReference type="RefSeq" id="WP_091545668.1">
    <property type="nucleotide sequence ID" value="NZ_FMUS01000024.1"/>
</dbReference>
<evidence type="ECO:0000313" key="18">
    <source>
        <dbReference type="Proteomes" id="UP000198636"/>
    </source>
</evidence>
<dbReference type="CDD" id="cd00130">
    <property type="entry name" value="PAS"/>
    <property type="match status" value="1"/>
</dbReference>
<dbReference type="AlphaFoldDB" id="A0A1G5K881"/>